<keyword evidence="1" id="KW-1133">Transmembrane helix</keyword>
<dbReference type="AlphaFoldDB" id="A0A809RUR8"/>
<reference evidence="2 3" key="1">
    <citation type="submission" date="2020-01" db="EMBL/GenBank/DDBJ databases">
        <title>Complete genome sequence of Mycoplasma felis strain Myco-2.</title>
        <authorList>
            <person name="Kinoshita Y."/>
            <person name="Niwa H."/>
            <person name="Uchida-Fujii E."/>
            <person name="Nukada T."/>
        </authorList>
    </citation>
    <scope>NUCLEOTIDE SEQUENCE [LARGE SCALE GENOMIC DNA]</scope>
    <source>
        <strain evidence="2 3">Myco-2</strain>
    </source>
</reference>
<keyword evidence="1" id="KW-0812">Transmembrane</keyword>
<protein>
    <submittedName>
        <fullName evidence="2">Uncharacterized protein</fullName>
    </submittedName>
</protein>
<keyword evidence="1" id="KW-0472">Membrane</keyword>
<dbReference type="RefSeq" id="WP_161552912.1">
    <property type="nucleotide sequence ID" value="NZ_AP022325.1"/>
</dbReference>
<name>A0A809RUR8_9BACT</name>
<dbReference type="KEGG" id="mfel:JPM2_0730"/>
<feature type="transmembrane region" description="Helical" evidence="1">
    <location>
        <begin position="66"/>
        <end position="90"/>
    </location>
</feature>
<keyword evidence="3" id="KW-1185">Reference proteome</keyword>
<accession>A0A809RUR8</accession>
<dbReference type="Proteomes" id="UP000464317">
    <property type="component" value="Chromosome"/>
</dbReference>
<proteinExistence type="predicted"/>
<dbReference type="EMBL" id="AP022325">
    <property type="protein sequence ID" value="BBU47380.1"/>
    <property type="molecule type" value="Genomic_DNA"/>
</dbReference>
<sequence>MNLILEKLQKKKERDKKALKLYSILDAIISTIVSFLSIASISTAIYVLVILVQLSNKNPDVLTSVSFLLLLVLVIFILLSFILTIVLSIMKHNDKTVKYKRILNTIKYLEIKHNSNLITDKDLDTIIDTLWEKGTKKQKLAISEIIKSELKKGAK</sequence>
<dbReference type="GeneID" id="89496235"/>
<gene>
    <name evidence="2" type="ORF">JPM2_0730</name>
</gene>
<organism evidence="2 3">
    <name type="scientific">Mycoplasmopsis felis</name>
    <dbReference type="NCBI Taxonomy" id="33923"/>
    <lineage>
        <taxon>Bacteria</taxon>
        <taxon>Bacillati</taxon>
        <taxon>Mycoplasmatota</taxon>
        <taxon>Mycoplasmoidales</taxon>
        <taxon>Metamycoplasmataceae</taxon>
        <taxon>Mycoplasmopsis</taxon>
    </lineage>
</organism>
<feature type="transmembrane region" description="Helical" evidence="1">
    <location>
        <begin position="21"/>
        <end position="54"/>
    </location>
</feature>
<evidence type="ECO:0000313" key="2">
    <source>
        <dbReference type="EMBL" id="BBU47380.1"/>
    </source>
</evidence>
<evidence type="ECO:0000256" key="1">
    <source>
        <dbReference type="SAM" id="Phobius"/>
    </source>
</evidence>
<evidence type="ECO:0000313" key="3">
    <source>
        <dbReference type="Proteomes" id="UP000464317"/>
    </source>
</evidence>